<keyword evidence="3" id="KW-1185">Reference proteome</keyword>
<organism evidence="2 3">
    <name type="scientific">Cymbomonas tetramitiformis</name>
    <dbReference type="NCBI Taxonomy" id="36881"/>
    <lineage>
        <taxon>Eukaryota</taxon>
        <taxon>Viridiplantae</taxon>
        <taxon>Chlorophyta</taxon>
        <taxon>Pyramimonadophyceae</taxon>
        <taxon>Pyramimonadales</taxon>
        <taxon>Pyramimonadaceae</taxon>
        <taxon>Cymbomonas</taxon>
    </lineage>
</organism>
<evidence type="ECO:0000313" key="3">
    <source>
        <dbReference type="Proteomes" id="UP001190700"/>
    </source>
</evidence>
<gene>
    <name evidence="2" type="ORF">CYMTET_19461</name>
</gene>
<dbReference type="EMBL" id="LGRX02009087">
    <property type="protein sequence ID" value="KAK3272217.1"/>
    <property type="molecule type" value="Genomic_DNA"/>
</dbReference>
<dbReference type="Proteomes" id="UP001190700">
    <property type="component" value="Unassembled WGS sequence"/>
</dbReference>
<evidence type="ECO:0000313" key="2">
    <source>
        <dbReference type="EMBL" id="KAK3272217.1"/>
    </source>
</evidence>
<sequence length="363" mass="40330">MVAALQQTTQMHQGFAADAAARSSSIEVSASIFADMVVRAQAFMALSRERRDEISLQQAQGTMVEWEEEAQAALLVEQPAGGDGTDLTASAFRSGRFLANVVIRAYVSAAVQHDQHAEADRLAREYVRIVVNTIHARNQHTTGTLGQPVTVRVGQVPCESRNRGRRSPAERGGNSPPRESPPSSPPPVEGRSDGHHQNNRVKAQEAEERLFYGLRKLRSQIDIYRCPSDRASAGEARAGHMIAPLKTLMRQLKQHFQENQAQRAMRSRKLDDDEKQPFLVTEKEELLRIIQERVEDSAQTMLRGRWATGDVQRTSDVIESLARACVSNAHLTILPHMLSRTPSAANWTQLEPLSLNDLPPRAD</sequence>
<feature type="region of interest" description="Disordered" evidence="1">
    <location>
        <begin position="141"/>
        <end position="205"/>
    </location>
</feature>
<comment type="caution">
    <text evidence="2">The sequence shown here is derived from an EMBL/GenBank/DDBJ whole genome shotgun (WGS) entry which is preliminary data.</text>
</comment>
<protein>
    <submittedName>
        <fullName evidence="2">Uncharacterized protein</fullName>
    </submittedName>
</protein>
<feature type="compositionally biased region" description="Basic and acidic residues" evidence="1">
    <location>
        <begin position="190"/>
        <end position="205"/>
    </location>
</feature>
<reference evidence="2 3" key="1">
    <citation type="journal article" date="2015" name="Genome Biol. Evol.">
        <title>Comparative Genomics of a Bacterivorous Green Alga Reveals Evolutionary Causalities and Consequences of Phago-Mixotrophic Mode of Nutrition.</title>
        <authorList>
            <person name="Burns J.A."/>
            <person name="Paasch A."/>
            <person name="Narechania A."/>
            <person name="Kim E."/>
        </authorList>
    </citation>
    <scope>NUCLEOTIDE SEQUENCE [LARGE SCALE GENOMIC DNA]</scope>
    <source>
        <strain evidence="2 3">PLY_AMNH</strain>
    </source>
</reference>
<name>A0AAE0G6H7_9CHLO</name>
<accession>A0AAE0G6H7</accession>
<evidence type="ECO:0000256" key="1">
    <source>
        <dbReference type="SAM" id="MobiDB-lite"/>
    </source>
</evidence>
<dbReference type="AlphaFoldDB" id="A0AAE0G6H7"/>
<feature type="compositionally biased region" description="Pro residues" evidence="1">
    <location>
        <begin position="178"/>
        <end position="188"/>
    </location>
</feature>
<proteinExistence type="predicted"/>